<dbReference type="PROSITE" id="PS01306">
    <property type="entry name" value="UPF0054"/>
    <property type="match status" value="1"/>
</dbReference>
<organism evidence="9 10">
    <name type="scientific">Aliidiomarina soli</name>
    <dbReference type="NCBI Taxonomy" id="1928574"/>
    <lineage>
        <taxon>Bacteria</taxon>
        <taxon>Pseudomonadati</taxon>
        <taxon>Pseudomonadota</taxon>
        <taxon>Gammaproteobacteria</taxon>
        <taxon>Alteromonadales</taxon>
        <taxon>Idiomarinaceae</taxon>
        <taxon>Aliidiomarina</taxon>
    </lineage>
</organism>
<dbReference type="Proteomes" id="UP000287823">
    <property type="component" value="Unassembled WGS sequence"/>
</dbReference>
<evidence type="ECO:0000256" key="4">
    <source>
        <dbReference type="ARBA" id="ARBA00022723"/>
    </source>
</evidence>
<sequence>MQPPPANGRTSPAATVDLQLAHQGSFPVPEQQQFELWIDAVLRAHQITAAELTIRTVDSDESQSLNRDYRGKDKPTNVLSFPFESDMPLPVRLLGDLVICVPLMQQEAIEQGKNPLDHWAHLVVHGTLHLLGYDHIDDNEADRMERLEVELLAQFDIADPYTKEPIQSHE</sequence>
<dbReference type="GO" id="GO:0006364">
    <property type="term" value="P:rRNA processing"/>
    <property type="evidence" value="ECO:0007669"/>
    <property type="project" value="UniProtKB-UniRule"/>
</dbReference>
<gene>
    <name evidence="8" type="primary">ybeY</name>
    <name evidence="9" type="ORF">CWE14_00675</name>
</gene>
<comment type="subcellular location">
    <subcellularLocation>
        <location evidence="8">Cytoplasm</location>
    </subcellularLocation>
</comment>
<keyword evidence="6 8" id="KW-0378">Hydrolase</keyword>
<dbReference type="EC" id="3.1.-.-" evidence="8"/>
<dbReference type="HAMAP" id="MF_00009">
    <property type="entry name" value="Endoribonucl_YbeY"/>
    <property type="match status" value="1"/>
</dbReference>
<dbReference type="Pfam" id="PF02130">
    <property type="entry name" value="YbeY"/>
    <property type="match status" value="1"/>
</dbReference>
<keyword evidence="8" id="KW-0963">Cytoplasm</keyword>
<comment type="cofactor">
    <cofactor evidence="8">
        <name>Zn(2+)</name>
        <dbReference type="ChEBI" id="CHEBI:29105"/>
    </cofactor>
    <text evidence="8">Binds 1 zinc ion.</text>
</comment>
<evidence type="ECO:0000313" key="9">
    <source>
        <dbReference type="EMBL" id="RUO34555.1"/>
    </source>
</evidence>
<evidence type="ECO:0000256" key="5">
    <source>
        <dbReference type="ARBA" id="ARBA00022759"/>
    </source>
</evidence>
<dbReference type="AlphaFoldDB" id="A0A432WLA7"/>
<accession>A0A432WLA7</accession>
<keyword evidence="10" id="KW-1185">Reference proteome</keyword>
<dbReference type="NCBIfam" id="TIGR00043">
    <property type="entry name" value="rRNA maturation RNase YbeY"/>
    <property type="match status" value="1"/>
</dbReference>
<dbReference type="GO" id="GO:0008270">
    <property type="term" value="F:zinc ion binding"/>
    <property type="evidence" value="ECO:0007669"/>
    <property type="project" value="UniProtKB-UniRule"/>
</dbReference>
<evidence type="ECO:0000256" key="7">
    <source>
        <dbReference type="ARBA" id="ARBA00022833"/>
    </source>
</evidence>
<protein>
    <recommendedName>
        <fullName evidence="8">Endoribonuclease YbeY</fullName>
        <ecNumber evidence="8">3.1.-.-</ecNumber>
    </recommendedName>
</protein>
<keyword evidence="2 8" id="KW-0690">Ribosome biogenesis</keyword>
<evidence type="ECO:0000256" key="8">
    <source>
        <dbReference type="HAMAP-Rule" id="MF_00009"/>
    </source>
</evidence>
<dbReference type="RefSeq" id="WP_126797622.1">
    <property type="nucleotide sequence ID" value="NZ_PIPO01000001.1"/>
</dbReference>
<dbReference type="Gene3D" id="3.40.390.30">
    <property type="entry name" value="Metalloproteases ('zincins'), catalytic domain"/>
    <property type="match status" value="1"/>
</dbReference>
<dbReference type="PANTHER" id="PTHR46986">
    <property type="entry name" value="ENDORIBONUCLEASE YBEY, CHLOROPLASTIC"/>
    <property type="match status" value="1"/>
</dbReference>
<keyword evidence="8" id="KW-0698">rRNA processing</keyword>
<evidence type="ECO:0000256" key="2">
    <source>
        <dbReference type="ARBA" id="ARBA00022517"/>
    </source>
</evidence>
<dbReference type="InterPro" id="IPR020549">
    <property type="entry name" value="YbeY_CS"/>
</dbReference>
<comment type="similarity">
    <text evidence="1 8">Belongs to the endoribonuclease YbeY family.</text>
</comment>
<evidence type="ECO:0000256" key="3">
    <source>
        <dbReference type="ARBA" id="ARBA00022722"/>
    </source>
</evidence>
<keyword evidence="3 8" id="KW-0540">Nuclease</keyword>
<evidence type="ECO:0000256" key="1">
    <source>
        <dbReference type="ARBA" id="ARBA00010875"/>
    </source>
</evidence>
<dbReference type="GO" id="GO:0004222">
    <property type="term" value="F:metalloendopeptidase activity"/>
    <property type="evidence" value="ECO:0007669"/>
    <property type="project" value="InterPro"/>
</dbReference>
<dbReference type="EMBL" id="PIPO01000001">
    <property type="protein sequence ID" value="RUO34555.1"/>
    <property type="molecule type" value="Genomic_DNA"/>
</dbReference>
<comment type="caution">
    <text evidence="9">The sequence shown here is derived from an EMBL/GenBank/DDBJ whole genome shotgun (WGS) entry which is preliminary data.</text>
</comment>
<keyword evidence="5 8" id="KW-0255">Endonuclease</keyword>
<name>A0A432WLA7_9GAMM</name>
<dbReference type="GO" id="GO:0004521">
    <property type="term" value="F:RNA endonuclease activity"/>
    <property type="evidence" value="ECO:0007669"/>
    <property type="project" value="UniProtKB-UniRule"/>
</dbReference>
<feature type="binding site" evidence="8">
    <location>
        <position position="135"/>
    </location>
    <ligand>
        <name>Zn(2+)</name>
        <dbReference type="ChEBI" id="CHEBI:29105"/>
        <note>catalytic</note>
    </ligand>
</feature>
<dbReference type="InterPro" id="IPR002036">
    <property type="entry name" value="YbeY"/>
</dbReference>
<dbReference type="GO" id="GO:0005737">
    <property type="term" value="C:cytoplasm"/>
    <property type="evidence" value="ECO:0007669"/>
    <property type="project" value="UniProtKB-SubCell"/>
</dbReference>
<dbReference type="PANTHER" id="PTHR46986:SF1">
    <property type="entry name" value="ENDORIBONUCLEASE YBEY, CHLOROPLASTIC"/>
    <property type="match status" value="1"/>
</dbReference>
<dbReference type="SUPFAM" id="SSF55486">
    <property type="entry name" value="Metalloproteases ('zincins'), catalytic domain"/>
    <property type="match status" value="1"/>
</dbReference>
<evidence type="ECO:0000256" key="6">
    <source>
        <dbReference type="ARBA" id="ARBA00022801"/>
    </source>
</evidence>
<comment type="function">
    <text evidence="8">Single strand-specific metallo-endoribonuclease involved in late-stage 70S ribosome quality control and in maturation of the 3' terminus of the 16S rRNA.</text>
</comment>
<evidence type="ECO:0000313" key="10">
    <source>
        <dbReference type="Proteomes" id="UP000287823"/>
    </source>
</evidence>
<keyword evidence="7 8" id="KW-0862">Zinc</keyword>
<feature type="binding site" evidence="8">
    <location>
        <position position="125"/>
    </location>
    <ligand>
        <name>Zn(2+)</name>
        <dbReference type="ChEBI" id="CHEBI:29105"/>
        <note>catalytic</note>
    </ligand>
</feature>
<feature type="binding site" evidence="8">
    <location>
        <position position="129"/>
    </location>
    <ligand>
        <name>Zn(2+)</name>
        <dbReference type="ChEBI" id="CHEBI:29105"/>
        <note>catalytic</note>
    </ligand>
</feature>
<reference evidence="9 10" key="1">
    <citation type="journal article" date="2011" name="Front. Microbiol.">
        <title>Genomic signatures of strain selection and enhancement in Bacillus atrophaeus var. globigii, a historical biowarfare simulant.</title>
        <authorList>
            <person name="Gibbons H.S."/>
            <person name="Broomall S.M."/>
            <person name="McNew L.A."/>
            <person name="Daligault H."/>
            <person name="Chapman C."/>
            <person name="Bruce D."/>
            <person name="Karavis M."/>
            <person name="Krepps M."/>
            <person name="McGregor P.A."/>
            <person name="Hong C."/>
            <person name="Park K.H."/>
            <person name="Akmal A."/>
            <person name="Feldman A."/>
            <person name="Lin J.S."/>
            <person name="Chang W.E."/>
            <person name="Higgs B.W."/>
            <person name="Demirev P."/>
            <person name="Lindquist J."/>
            <person name="Liem A."/>
            <person name="Fochler E."/>
            <person name="Read T.D."/>
            <person name="Tapia R."/>
            <person name="Johnson S."/>
            <person name="Bishop-Lilly K.A."/>
            <person name="Detter C."/>
            <person name="Han C."/>
            <person name="Sozhamannan S."/>
            <person name="Rosenzweig C.N."/>
            <person name="Skowronski E.W."/>
        </authorList>
    </citation>
    <scope>NUCLEOTIDE SEQUENCE [LARGE SCALE GENOMIC DNA]</scope>
    <source>
        <strain evidence="9 10">Y4G10-17</strain>
    </source>
</reference>
<proteinExistence type="inferred from homology"/>
<dbReference type="InterPro" id="IPR023091">
    <property type="entry name" value="MetalPrtase_cat_dom_sf_prd"/>
</dbReference>
<keyword evidence="4 8" id="KW-0479">Metal-binding</keyword>